<dbReference type="InterPro" id="IPR012338">
    <property type="entry name" value="Beta-lactam/transpept-like"/>
</dbReference>
<gene>
    <name evidence="6" type="ORF">UU34_C0001G0089</name>
</gene>
<dbReference type="GO" id="GO:0071555">
    <property type="term" value="P:cell wall organization"/>
    <property type="evidence" value="ECO:0007669"/>
    <property type="project" value="TreeGrafter"/>
</dbReference>
<feature type="transmembrane region" description="Helical" evidence="3">
    <location>
        <begin position="7"/>
        <end position="27"/>
    </location>
</feature>
<proteinExistence type="predicted"/>
<dbReference type="SUPFAM" id="SSF56519">
    <property type="entry name" value="Penicillin binding protein dimerisation domain"/>
    <property type="match status" value="1"/>
</dbReference>
<dbReference type="GO" id="GO:0008658">
    <property type="term" value="F:penicillin binding"/>
    <property type="evidence" value="ECO:0007669"/>
    <property type="project" value="InterPro"/>
</dbReference>
<evidence type="ECO:0000256" key="3">
    <source>
        <dbReference type="SAM" id="Phobius"/>
    </source>
</evidence>
<feature type="domain" description="Penicillin-binding protein transpeptidase" evidence="4">
    <location>
        <begin position="262"/>
        <end position="566"/>
    </location>
</feature>
<dbReference type="GO" id="GO:0016740">
    <property type="term" value="F:transferase activity"/>
    <property type="evidence" value="ECO:0007669"/>
    <property type="project" value="UniProtKB-KW"/>
</dbReference>
<dbReference type="Proteomes" id="UP000034854">
    <property type="component" value="Unassembled WGS sequence"/>
</dbReference>
<comment type="subcellular location">
    <subcellularLocation>
        <location evidence="1">Membrane</location>
    </subcellularLocation>
</comment>
<dbReference type="Pfam" id="PF00905">
    <property type="entry name" value="Transpeptidase"/>
    <property type="match status" value="1"/>
</dbReference>
<keyword evidence="3" id="KW-0812">Transmembrane</keyword>
<keyword evidence="6" id="KW-0808">Transferase</keyword>
<evidence type="ECO:0000259" key="4">
    <source>
        <dbReference type="Pfam" id="PF00905"/>
    </source>
</evidence>
<dbReference type="Gene3D" id="3.90.1310.10">
    <property type="entry name" value="Penicillin-binding protein 2a (Domain 2)"/>
    <property type="match status" value="1"/>
</dbReference>
<keyword evidence="3" id="KW-1133">Transmembrane helix</keyword>
<dbReference type="SUPFAM" id="SSF56601">
    <property type="entry name" value="beta-lactamase/transpeptidase-like"/>
    <property type="match status" value="1"/>
</dbReference>
<dbReference type="InterPro" id="IPR001460">
    <property type="entry name" value="PCN-bd_Tpept"/>
</dbReference>
<organism evidence="6 7">
    <name type="scientific">Candidatus Curtissbacteria bacterium GW2011_GWA1_41_11</name>
    <dbReference type="NCBI Taxonomy" id="1618409"/>
    <lineage>
        <taxon>Bacteria</taxon>
        <taxon>Candidatus Curtissiibacteriota</taxon>
    </lineage>
</organism>
<comment type="caution">
    <text evidence="6">The sequence shown here is derived from an EMBL/GenBank/DDBJ whole genome shotgun (WGS) entry which is preliminary data.</text>
</comment>
<dbReference type="PANTHER" id="PTHR30627:SF1">
    <property type="entry name" value="PEPTIDOGLYCAN D,D-TRANSPEPTIDASE FTSI"/>
    <property type="match status" value="1"/>
</dbReference>
<evidence type="ECO:0000256" key="1">
    <source>
        <dbReference type="ARBA" id="ARBA00004370"/>
    </source>
</evidence>
<dbReference type="Gene3D" id="3.30.450.330">
    <property type="match status" value="1"/>
</dbReference>
<dbReference type="AlphaFoldDB" id="A0A0G0XKB5"/>
<dbReference type="EMBL" id="LCAG01000001">
    <property type="protein sequence ID" value="KKR88092.1"/>
    <property type="molecule type" value="Genomic_DNA"/>
</dbReference>
<dbReference type="InterPro" id="IPR050515">
    <property type="entry name" value="Beta-lactam/transpept"/>
</dbReference>
<accession>A0A0G0XKB5</accession>
<evidence type="ECO:0000313" key="7">
    <source>
        <dbReference type="Proteomes" id="UP000034854"/>
    </source>
</evidence>
<evidence type="ECO:0000259" key="5">
    <source>
        <dbReference type="Pfam" id="PF03717"/>
    </source>
</evidence>
<dbReference type="Pfam" id="PF03717">
    <property type="entry name" value="PBP_dimer"/>
    <property type="match status" value="1"/>
</dbReference>
<dbReference type="GO" id="GO:0005886">
    <property type="term" value="C:plasma membrane"/>
    <property type="evidence" value="ECO:0007669"/>
    <property type="project" value="TreeGrafter"/>
</dbReference>
<dbReference type="InterPro" id="IPR005311">
    <property type="entry name" value="PBP_dimer"/>
</dbReference>
<name>A0A0G0XKB5_9BACT</name>
<dbReference type="PANTHER" id="PTHR30627">
    <property type="entry name" value="PEPTIDOGLYCAN D,D-TRANSPEPTIDASE"/>
    <property type="match status" value="1"/>
</dbReference>
<sequence length="581" mass="64502">MDRIKFIQTLIFIVAALIVFRLFYWQFIARVDSDSILGLDDIKIPAPRGEIYTSDGFPLVANQQAFLIYAKPNELTRSPQEIAKNLAPFLISEKYSTEGAQLTPEEKKQKDEQIQTKESELAETLSDKKLIWVQLARKITLDAKQKIEALNISGIDFEKDDKRYYPEASMAAQLLGFVASDKFGDDIGYFGLEGFYDSQLKGKAGRLGQFQDPFGFPILVGDFKPVDSRKGSSLYLTIDRSLQFIVEKNLRDAVNRYGAKEGSIIISQPSSGKILAMATYPTYDPALFTEFEDTLYKNQAVADTYEPGSTFKLITMSAALDSQVVLPDTKCTVCTGPREITGHEISTWNNKYFPDSTMTEVIEHSDNVGMTFVADKLGIDRLYSYIEKFGFNKRTKIDLQEEARGNIRDKEEWRPIDLATASFGQGLAVTPIQMVQAVAAIANSGKLIPPRVVDRIIEDGREKVVKSEGGTQVISSKTAAQITEMMVNAVENGEARAFVPKGYRIAGKTGTAQIPVSGHYDPEKTIATFIGFVPADDPKFVMLVKFTEPSSSQFGSETAAPTFFAISTEILRYLGVSPSEK</sequence>
<dbReference type="PATRIC" id="fig|1618409.3.peg.91"/>
<feature type="domain" description="Penicillin-binding protein dimerisation" evidence="5">
    <location>
        <begin position="43"/>
        <end position="205"/>
    </location>
</feature>
<keyword evidence="2 3" id="KW-0472">Membrane</keyword>
<evidence type="ECO:0000313" key="6">
    <source>
        <dbReference type="EMBL" id="KKR88092.1"/>
    </source>
</evidence>
<evidence type="ECO:0000256" key="2">
    <source>
        <dbReference type="ARBA" id="ARBA00023136"/>
    </source>
</evidence>
<reference evidence="6 7" key="1">
    <citation type="journal article" date="2015" name="Nature">
        <title>rRNA introns, odd ribosomes, and small enigmatic genomes across a large radiation of phyla.</title>
        <authorList>
            <person name="Brown C.T."/>
            <person name="Hug L.A."/>
            <person name="Thomas B.C."/>
            <person name="Sharon I."/>
            <person name="Castelle C.J."/>
            <person name="Singh A."/>
            <person name="Wilkins M.J."/>
            <person name="Williams K.H."/>
            <person name="Banfield J.F."/>
        </authorList>
    </citation>
    <scope>NUCLEOTIDE SEQUENCE [LARGE SCALE GENOMIC DNA]</scope>
</reference>
<dbReference type="Gene3D" id="3.40.710.10">
    <property type="entry name" value="DD-peptidase/beta-lactamase superfamily"/>
    <property type="match status" value="1"/>
</dbReference>
<protein>
    <submittedName>
        <fullName evidence="6">Peptidoglycan glycosyltransferase</fullName>
    </submittedName>
</protein>
<dbReference type="InterPro" id="IPR036138">
    <property type="entry name" value="PBP_dimer_sf"/>
</dbReference>